<evidence type="ECO:0000313" key="2">
    <source>
        <dbReference type="EMBL" id="RJO60932.1"/>
    </source>
</evidence>
<evidence type="ECO:0000256" key="1">
    <source>
        <dbReference type="SAM" id="MobiDB-lite"/>
    </source>
</evidence>
<sequence>MTERGRQNSDAYEFLEDDKIQDFYNSGQKELVQAFESYHSGRDRKELAKVNSISSELRALETEMLKRGLLEEEIEEDTTEADEYNTWREENDPDFKAEKQVEATNRRMDMIREENPNATVRRYNFKDFDSMWDEANKENQRFTAKKEQTKKREEIKEGKEKEASVLREHREAYKRGDVESEFKDFGELRDQADKDNEAIDELRLSAEYKVEKGLEEVYDKIKKTRLIYSERLISYKRSGFLERLNPRKAHEAGKNRKAIEELDSLKHSLTSQEVSYINQKKKFAEKLEGLPLDSVRDLSNMSEGSNSVKAEFDRIRGQLSILEENHRNEKSEILWRLNDLGVDVLDEENIDNIKLQEIGVVYESRKDTRFQDVRSETLSPDEEIFRRQEEKDLSQDAGLQRKMKSIENKMRKNAKENLKSGVSLFDFFKQTPDLEITKRNKQENKQNMPEIDKQIQREIERYKRKIIESRIRIRRLTKIIEEEKQKGPEEMDLTAIGTAMKRLKGETVYLKRHSEEMRQKVILVNQKSRLTGLLNKVGINVGAKENHA</sequence>
<gene>
    <name evidence="2" type="ORF">C4544_04145</name>
</gene>
<accession>A0A419DCY7</accession>
<dbReference type="Proteomes" id="UP000285655">
    <property type="component" value="Unassembled WGS sequence"/>
</dbReference>
<protein>
    <submittedName>
        <fullName evidence="2">Uncharacterized protein</fullName>
    </submittedName>
</protein>
<feature type="region of interest" description="Disordered" evidence="1">
    <location>
        <begin position="75"/>
        <end position="100"/>
    </location>
</feature>
<organism evidence="2 3">
    <name type="scientific">candidate division WS5 bacterium</name>
    <dbReference type="NCBI Taxonomy" id="2093353"/>
    <lineage>
        <taxon>Bacteria</taxon>
        <taxon>candidate division WS5</taxon>
    </lineage>
</organism>
<dbReference type="EMBL" id="QZJW01000036">
    <property type="protein sequence ID" value="RJO60932.1"/>
    <property type="molecule type" value="Genomic_DNA"/>
</dbReference>
<feature type="region of interest" description="Disordered" evidence="1">
    <location>
        <begin position="143"/>
        <end position="162"/>
    </location>
</feature>
<reference evidence="2 3" key="1">
    <citation type="journal article" date="2017" name="ISME J.">
        <title>Energy and carbon metabolisms in a deep terrestrial subsurface fluid microbial community.</title>
        <authorList>
            <person name="Momper L."/>
            <person name="Jungbluth S.P."/>
            <person name="Lee M.D."/>
            <person name="Amend J.P."/>
        </authorList>
    </citation>
    <scope>NUCLEOTIDE SEQUENCE [LARGE SCALE GENOMIC DNA]</scope>
    <source>
        <strain evidence="2">SURF_29</strain>
    </source>
</reference>
<name>A0A419DCY7_9BACT</name>
<feature type="compositionally biased region" description="Basic and acidic residues" evidence="1">
    <location>
        <begin position="85"/>
        <end position="100"/>
    </location>
</feature>
<comment type="caution">
    <text evidence="2">The sequence shown here is derived from an EMBL/GenBank/DDBJ whole genome shotgun (WGS) entry which is preliminary data.</text>
</comment>
<evidence type="ECO:0000313" key="3">
    <source>
        <dbReference type="Proteomes" id="UP000285655"/>
    </source>
</evidence>
<dbReference type="AlphaFoldDB" id="A0A419DCY7"/>
<proteinExistence type="predicted"/>